<dbReference type="InterPro" id="IPR018579">
    <property type="entry name" value="Restrct_endonuc_II_LlaJI"/>
</dbReference>
<dbReference type="Proteomes" id="UP000031671">
    <property type="component" value="Unassembled WGS sequence"/>
</dbReference>
<name>A0A0B8NW59_9VIBR</name>
<evidence type="ECO:0008006" key="3">
    <source>
        <dbReference type="Google" id="ProtNLM"/>
    </source>
</evidence>
<dbReference type="Pfam" id="PF09563">
    <property type="entry name" value="RE_LlaJI"/>
    <property type="match status" value="1"/>
</dbReference>
<protein>
    <recommendedName>
        <fullName evidence="3">LlaJI restriction endonuclease</fullName>
    </recommendedName>
</protein>
<evidence type="ECO:0000313" key="2">
    <source>
        <dbReference type="Proteomes" id="UP000031671"/>
    </source>
</evidence>
<sequence>MLANGVIQSGDNKVSFCGVVVSGQGVNVFFPRNSSLPHSGTKSCFRLSASLIRAIYRYTQDRSSVIEALEDGEGWFGHHKLALISGLLEDYCANGLYSQRLSERVINSGKPDWKKTISQQVAYHGRGGPVYLDILGSKRRYVSDCEVARIHASVIRELDSSYAWIVTGSDLSIAQDIQTVSEPKGELWHQIEAINFELERVYSDRDIRLLKLLRDYLKSVHGREKSDSVLGIRHFHTMWEHMLDKTLKWNFPVNKLLPVPAYRFIDGDIKIAANKGQRTDTVLRLPDSDIFAVVDAKYYEAQGWEVLRGGQT</sequence>
<gene>
    <name evidence="1" type="ORF">JCM19231_1552</name>
</gene>
<dbReference type="AlphaFoldDB" id="A0A0B8NW59"/>
<comment type="caution">
    <text evidence="1">The sequence shown here is derived from an EMBL/GenBank/DDBJ whole genome shotgun (WGS) entry which is preliminary data.</text>
</comment>
<reference evidence="1 2" key="1">
    <citation type="submission" date="2015-01" db="EMBL/GenBank/DDBJ databases">
        <title>Vibrio sp. C1 JCM 19231 whole genome shotgun sequence.</title>
        <authorList>
            <person name="Sawabe T."/>
            <person name="Meirelles P."/>
            <person name="Feng G."/>
            <person name="Sayaka M."/>
            <person name="Hattori M."/>
            <person name="Ohkuma M."/>
        </authorList>
    </citation>
    <scope>NUCLEOTIDE SEQUENCE [LARGE SCALE GENOMIC DNA]</scope>
    <source>
        <strain evidence="2">JCM 19231</strain>
    </source>
</reference>
<dbReference type="EMBL" id="BBRZ01000076">
    <property type="protein sequence ID" value="GAM58171.1"/>
    <property type="molecule type" value="Genomic_DNA"/>
</dbReference>
<keyword evidence="2" id="KW-1185">Reference proteome</keyword>
<proteinExistence type="predicted"/>
<evidence type="ECO:0000313" key="1">
    <source>
        <dbReference type="EMBL" id="GAM58171.1"/>
    </source>
</evidence>
<accession>A0A0B8NW59</accession>
<reference evidence="1 2" key="2">
    <citation type="submission" date="2015-01" db="EMBL/GenBank/DDBJ databases">
        <authorList>
            <consortium name="NBRP consortium"/>
            <person name="Sawabe T."/>
            <person name="Meirelles P."/>
            <person name="Feng G."/>
            <person name="Sayaka M."/>
            <person name="Hattori M."/>
            <person name="Ohkuma M."/>
        </authorList>
    </citation>
    <scope>NUCLEOTIDE SEQUENCE [LARGE SCALE GENOMIC DNA]</scope>
    <source>
        <strain evidence="2">JCM 19231</strain>
    </source>
</reference>
<organism evidence="1 2">
    <name type="scientific">Vibrio ishigakensis</name>
    <dbReference type="NCBI Taxonomy" id="1481914"/>
    <lineage>
        <taxon>Bacteria</taxon>
        <taxon>Pseudomonadati</taxon>
        <taxon>Pseudomonadota</taxon>
        <taxon>Gammaproteobacteria</taxon>
        <taxon>Vibrionales</taxon>
        <taxon>Vibrionaceae</taxon>
        <taxon>Vibrio</taxon>
    </lineage>
</organism>